<dbReference type="Proteomes" id="UP000290288">
    <property type="component" value="Unassembled WGS sequence"/>
</dbReference>
<dbReference type="Pfam" id="PF18759">
    <property type="entry name" value="Plavaka"/>
    <property type="match status" value="1"/>
</dbReference>
<feature type="compositionally biased region" description="Polar residues" evidence="2">
    <location>
        <begin position="1"/>
        <end position="10"/>
    </location>
</feature>
<dbReference type="EMBL" id="SDEE01000216">
    <property type="protein sequence ID" value="RXW19196.1"/>
    <property type="molecule type" value="Genomic_DNA"/>
</dbReference>
<protein>
    <submittedName>
        <fullName evidence="3">Uncharacterized protein</fullName>
    </submittedName>
</protein>
<sequence>MVNTEPSHYQNDLPPEQPATTSLGENGVQVGAEKPTRSQEASATTSPEAAAISNVQVQQDADAKLQSDPLAGLDGPIALRRGRRTKGAYRAPDHLPEAYAANTPVQYGPHLHGTLAHRNAFRASLPKPKIHEGPGNTFGLRRRYYGTSFPTHDPEEGVILEDLYDSLSHMDLLDTPSATSYGPFPNQNSFELGEWFINTGSQVSVASLSQLVKLTQKPGFVEDVGVTDWPKALESLGSHGGTSSSSPFDDENGGQWIDDDDWNVTPVSITIPIAKVMETCTVGSLYHRNIVSIARDKITNSADMQYFHYDPFEVLWQPDPAVPPMRVHSELYNSEAFLKAHRELQDSPPPPGCNRPRVVLGLMFWSDETHLATFSAHKLWPCYMSFGNESKYRRSKPSSNLCHHVAYFEKLPDEFKEFITSKLGGRLPPKSFLAHCKMAMFHAQWEIILDDELLDAIKNGIVIMCQDGIERRFYIRIFTYSADYPEKVLIATIRNQGDYLLHEFELGVWKTLFLHLLRILEASQKHDVLVHELDRRYRLVPTFGKTIRRFSLNASELKRKAARDYEDLLQCAIPVFDQLLPNEKHGRAIISIVYKCAKWHALAKLRMHTDATLQLLEVETVELGAEFRSFIDVVCTEIQTKELAAEVAARQKREERKLLKESKAVKKATKDQEQGTPAAKGDGAMDATETAALSSDVGSTTLPAKNSSSVAVNKPDGGEAGAPKKARKVKQFTAKLVTLNIRTPKFHFLGDYASTIRTFGTCDLFSTELGEFNHRVPKKWYRRTSKKNPRKEIARHERKVARMRALRRRIDEAKKKRGKEFEEQKAAARNPDIHHYIGTSQNCPVSILPLCQSFPDGTPGVDPLGKNFMVDLRDHLLPRLSDALIERCRASGAIETGQQWHPVALDPSLVSFKNYRIFSHKIMRVKYTTYDVRRDEDVIHVNSDVCNVMVHNPQHHDDPTLHPYLYARVLGIYHAYVSYTGEIAPDVFDLSPIRVEFLLIRWYNFQDNELDSPVSLDRLKFPAITSPDAASFIEPDAVLRAAHVIPRFYLGRTHKDGQGQSQLAGDGSDWNEYYVNRFVDRDMFMRYQPGMAVGHLPRRMAKFPPKHPSFRPKSHNLPTNERLPDRDSCVPDTANRTENDEGMDTGEMDGEETDEEETDDEETDREDEEETDEEGSDVEEGLNPDDSDILMYGH</sequence>
<accession>A0A4Q2DJ57</accession>
<feature type="region of interest" description="Disordered" evidence="2">
    <location>
        <begin position="1099"/>
        <end position="1194"/>
    </location>
</feature>
<comment type="caution">
    <text evidence="3">The sequence shown here is derived from an EMBL/GenBank/DDBJ whole genome shotgun (WGS) entry which is preliminary data.</text>
</comment>
<keyword evidence="1" id="KW-0175">Coiled coil</keyword>
<proteinExistence type="predicted"/>
<evidence type="ECO:0000313" key="4">
    <source>
        <dbReference type="Proteomes" id="UP000290288"/>
    </source>
</evidence>
<dbReference type="OrthoDB" id="2687259at2759"/>
<feature type="compositionally biased region" description="Acidic residues" evidence="2">
    <location>
        <begin position="1140"/>
        <end position="1188"/>
    </location>
</feature>
<dbReference type="AlphaFoldDB" id="A0A4Q2DJ57"/>
<feature type="compositionally biased region" description="Basic and acidic residues" evidence="2">
    <location>
        <begin position="660"/>
        <end position="673"/>
    </location>
</feature>
<dbReference type="InterPro" id="IPR041078">
    <property type="entry name" value="Plavaka"/>
</dbReference>
<feature type="compositionally biased region" description="Low complexity" evidence="2">
    <location>
        <begin position="235"/>
        <end position="246"/>
    </location>
</feature>
<evidence type="ECO:0000256" key="2">
    <source>
        <dbReference type="SAM" id="MobiDB-lite"/>
    </source>
</evidence>
<feature type="compositionally biased region" description="Basic residues" evidence="2">
    <location>
        <begin position="1099"/>
        <end position="1114"/>
    </location>
</feature>
<feature type="region of interest" description="Disordered" evidence="2">
    <location>
        <begin position="660"/>
        <end position="727"/>
    </location>
</feature>
<feature type="coiled-coil region" evidence="1">
    <location>
        <begin position="796"/>
        <end position="823"/>
    </location>
</feature>
<reference evidence="3 4" key="1">
    <citation type="submission" date="2019-01" db="EMBL/GenBank/DDBJ databases">
        <title>Draft genome sequence of Psathyrella aberdarensis IHI B618.</title>
        <authorList>
            <person name="Buettner E."/>
            <person name="Kellner H."/>
        </authorList>
    </citation>
    <scope>NUCLEOTIDE SEQUENCE [LARGE SCALE GENOMIC DNA]</scope>
    <source>
        <strain evidence="3 4">IHI B618</strain>
    </source>
</reference>
<keyword evidence="4" id="KW-1185">Reference proteome</keyword>
<feature type="compositionally biased region" description="Acidic residues" evidence="2">
    <location>
        <begin position="248"/>
        <end position="259"/>
    </location>
</feature>
<feature type="region of interest" description="Disordered" evidence="2">
    <location>
        <begin position="1"/>
        <end position="49"/>
    </location>
</feature>
<feature type="region of interest" description="Disordered" evidence="2">
    <location>
        <begin position="235"/>
        <end position="259"/>
    </location>
</feature>
<dbReference type="STRING" id="2316362.A0A4Q2DJ57"/>
<gene>
    <name evidence="3" type="ORF">EST38_g6673</name>
</gene>
<name>A0A4Q2DJ57_9AGAR</name>
<evidence type="ECO:0000256" key="1">
    <source>
        <dbReference type="SAM" id="Coils"/>
    </source>
</evidence>
<evidence type="ECO:0000313" key="3">
    <source>
        <dbReference type="EMBL" id="RXW19196.1"/>
    </source>
</evidence>
<organism evidence="3 4">
    <name type="scientific">Candolleomyces aberdarensis</name>
    <dbReference type="NCBI Taxonomy" id="2316362"/>
    <lineage>
        <taxon>Eukaryota</taxon>
        <taxon>Fungi</taxon>
        <taxon>Dikarya</taxon>
        <taxon>Basidiomycota</taxon>
        <taxon>Agaricomycotina</taxon>
        <taxon>Agaricomycetes</taxon>
        <taxon>Agaricomycetidae</taxon>
        <taxon>Agaricales</taxon>
        <taxon>Agaricineae</taxon>
        <taxon>Psathyrellaceae</taxon>
        <taxon>Candolleomyces</taxon>
    </lineage>
</organism>
<feature type="compositionally biased region" description="Basic and acidic residues" evidence="2">
    <location>
        <begin position="1122"/>
        <end position="1139"/>
    </location>
</feature>
<feature type="compositionally biased region" description="Polar residues" evidence="2">
    <location>
        <begin position="691"/>
        <end position="711"/>
    </location>
</feature>
<feature type="compositionally biased region" description="Low complexity" evidence="2">
    <location>
        <begin position="40"/>
        <end position="49"/>
    </location>
</feature>